<reference evidence="2 3" key="1">
    <citation type="journal article" date="2023" name="Int. J. Syst. Evol. Microbiol.">
        <title>Methylocystis iwaonis sp. nov., a type II methane-oxidizing bacterium from surface soil of a rice paddy field in Japan, and emended description of the genus Methylocystis (ex Whittenbury et al. 1970) Bowman et al. 1993.</title>
        <authorList>
            <person name="Kaise H."/>
            <person name="Sawadogo J.B."/>
            <person name="Alam M.S."/>
            <person name="Ueno C."/>
            <person name="Dianou D."/>
            <person name="Shinjo R."/>
            <person name="Asakawa S."/>
        </authorList>
    </citation>
    <scope>NUCLEOTIDE SEQUENCE [LARGE SCALE GENOMIC DNA]</scope>
    <source>
        <strain evidence="2 3">SS37A-Re</strain>
    </source>
</reference>
<protein>
    <recommendedName>
        <fullName evidence="4">Thiolase N-terminal domain-containing protein</fullName>
    </recommendedName>
</protein>
<sequence length="136" mass="14795">MTQLVLVAGVDSFPAVAVDHNGGEAVMLADHLAGAFARRRGVEAMAARMACMTDASVMREGMMENVPAIGSVMAMAMPARFRRDRRDGDERHDNRENSSEGTGLRQTIQLTRFRHLPHASYGTGASARRQPWIGVA</sequence>
<name>A0ABN6VFK5_9HYPH</name>
<evidence type="ECO:0000256" key="1">
    <source>
        <dbReference type="SAM" id="MobiDB-lite"/>
    </source>
</evidence>
<evidence type="ECO:0008006" key="4">
    <source>
        <dbReference type="Google" id="ProtNLM"/>
    </source>
</evidence>
<feature type="compositionally biased region" description="Basic and acidic residues" evidence="1">
    <location>
        <begin position="84"/>
        <end position="98"/>
    </location>
</feature>
<accession>A0ABN6VFK5</accession>
<dbReference type="EMBL" id="AP027142">
    <property type="protein sequence ID" value="BDV34443.1"/>
    <property type="molecule type" value="Genomic_DNA"/>
</dbReference>
<feature type="region of interest" description="Disordered" evidence="1">
    <location>
        <begin position="82"/>
        <end position="108"/>
    </location>
</feature>
<proteinExistence type="predicted"/>
<organism evidence="2 3">
    <name type="scientific">Methylocystis iwaonis</name>
    <dbReference type="NCBI Taxonomy" id="2885079"/>
    <lineage>
        <taxon>Bacteria</taxon>
        <taxon>Pseudomonadati</taxon>
        <taxon>Pseudomonadota</taxon>
        <taxon>Alphaproteobacteria</taxon>
        <taxon>Hyphomicrobiales</taxon>
        <taxon>Methylocystaceae</taxon>
        <taxon>Methylocystis</taxon>
    </lineage>
</organism>
<keyword evidence="3" id="KW-1185">Reference proteome</keyword>
<evidence type="ECO:0000313" key="2">
    <source>
        <dbReference type="EMBL" id="BDV34443.1"/>
    </source>
</evidence>
<gene>
    <name evidence="2" type="ORF">SS37A_19720</name>
</gene>
<evidence type="ECO:0000313" key="3">
    <source>
        <dbReference type="Proteomes" id="UP001317629"/>
    </source>
</evidence>
<dbReference type="Proteomes" id="UP001317629">
    <property type="component" value="Chromosome"/>
</dbReference>
<feature type="compositionally biased region" description="Polar residues" evidence="1">
    <location>
        <begin position="99"/>
        <end position="108"/>
    </location>
</feature>